<dbReference type="Proteomes" id="UP000692954">
    <property type="component" value="Unassembled WGS sequence"/>
</dbReference>
<organism evidence="2 3">
    <name type="scientific">Paramecium sonneborni</name>
    <dbReference type="NCBI Taxonomy" id="65129"/>
    <lineage>
        <taxon>Eukaryota</taxon>
        <taxon>Sar</taxon>
        <taxon>Alveolata</taxon>
        <taxon>Ciliophora</taxon>
        <taxon>Intramacronucleata</taxon>
        <taxon>Oligohymenophorea</taxon>
        <taxon>Peniculida</taxon>
        <taxon>Parameciidae</taxon>
        <taxon>Paramecium</taxon>
    </lineage>
</organism>
<keyword evidence="3" id="KW-1185">Reference proteome</keyword>
<feature type="coiled-coil region" evidence="1">
    <location>
        <begin position="20"/>
        <end position="77"/>
    </location>
</feature>
<reference evidence="2" key="1">
    <citation type="submission" date="2021-01" db="EMBL/GenBank/DDBJ databases">
        <authorList>
            <consortium name="Genoscope - CEA"/>
            <person name="William W."/>
        </authorList>
    </citation>
    <scope>NUCLEOTIDE SEQUENCE</scope>
</reference>
<proteinExistence type="predicted"/>
<comment type="caution">
    <text evidence="2">The sequence shown here is derived from an EMBL/GenBank/DDBJ whole genome shotgun (WGS) entry which is preliminary data.</text>
</comment>
<protein>
    <submittedName>
        <fullName evidence="2">Uncharacterized protein</fullName>
    </submittedName>
</protein>
<gene>
    <name evidence="2" type="ORF">PSON_ATCC_30995.1.T0210173</name>
</gene>
<name>A0A8S1LEY7_9CILI</name>
<dbReference type="OrthoDB" id="296114at2759"/>
<sequence length="430" mass="51756">MNLLGPCSFELVQRRQQVKYDFLQSENHSLKQENELLLQTLQKYRTNQLNEIFSFEIQELNKQLTELKQQLTSSQTQAFLNLQMSQQIEAFYMDLIHEQEDKILEQRRIIHDKEYTIQQQEKNHTILDDGVAVKCKDLLQLNEISLKLHNQIEHLQNELLKNNQYIQHCQIKIKQLSTENSTYKFELMKFRKALRNQVTFRKVRESLMNEYEQNLSDTEISSFSNYGQSTTETRQANNTSFWTQKCNNLERYKKLFESQVTTNTILQREYNKIYKQNQQLLVTNERLCIHSQNQNKKIQKLKNELIYLEQFWQSSLNNTTNYIIKYSITNPEESKLLFEQRSRSCKELEYQEPNEMKEFKSYLLQLHRELYSQTKKKQISRCFSEPPRCRQIKLKKRQKLIVKEQSQVQNAQDLSLIHKKDLSQISECVF</sequence>
<evidence type="ECO:0000313" key="2">
    <source>
        <dbReference type="EMBL" id="CAD8066187.1"/>
    </source>
</evidence>
<keyword evidence="1" id="KW-0175">Coiled coil</keyword>
<accession>A0A8S1LEY7</accession>
<dbReference type="EMBL" id="CAJJDN010000021">
    <property type="protein sequence ID" value="CAD8066187.1"/>
    <property type="molecule type" value="Genomic_DNA"/>
</dbReference>
<evidence type="ECO:0000313" key="3">
    <source>
        <dbReference type="Proteomes" id="UP000692954"/>
    </source>
</evidence>
<evidence type="ECO:0000256" key="1">
    <source>
        <dbReference type="SAM" id="Coils"/>
    </source>
</evidence>
<dbReference type="AlphaFoldDB" id="A0A8S1LEY7"/>